<evidence type="ECO:0000256" key="1">
    <source>
        <dbReference type="ARBA" id="ARBA00000085"/>
    </source>
</evidence>
<keyword evidence="6" id="KW-0808">Transferase</keyword>
<keyword evidence="7 12" id="KW-0812">Transmembrane</keyword>
<gene>
    <name evidence="15" type="ORF">NAG76_10635</name>
</gene>
<dbReference type="InterPro" id="IPR010559">
    <property type="entry name" value="Sig_transdc_His_kin_internal"/>
</dbReference>
<evidence type="ECO:0000256" key="8">
    <source>
        <dbReference type="ARBA" id="ARBA00022777"/>
    </source>
</evidence>
<accession>A0A9J6ZKQ5</accession>
<evidence type="ECO:0000256" key="5">
    <source>
        <dbReference type="ARBA" id="ARBA00022553"/>
    </source>
</evidence>
<evidence type="ECO:0000256" key="7">
    <source>
        <dbReference type="ARBA" id="ARBA00022692"/>
    </source>
</evidence>
<dbReference type="InterPro" id="IPR003594">
    <property type="entry name" value="HATPase_dom"/>
</dbReference>
<dbReference type="Pfam" id="PF02518">
    <property type="entry name" value="HATPase_c"/>
    <property type="match status" value="1"/>
</dbReference>
<dbReference type="Gene3D" id="3.30.450.20">
    <property type="entry name" value="PAS domain"/>
    <property type="match status" value="1"/>
</dbReference>
<evidence type="ECO:0000259" key="14">
    <source>
        <dbReference type="SMART" id="SM00387"/>
    </source>
</evidence>
<keyword evidence="9 12" id="KW-1133">Transmembrane helix</keyword>
<dbReference type="KEGG" id="plig:NAG76_10635"/>
<dbReference type="AlphaFoldDB" id="A0A9J6ZKQ5"/>
<sequence>MKRRSIQFILTVAFSLFSVFIITTISLTLYSQFSSNTKENASRNAQQIIDQVSYNLADYIESTMDLYHMLHHTISSSEEGMQSDELWKLQSMISSRSDVVSLTLVDLYGKPIALLPNVSLKESLIVKDESWFKTAVEKDGYLSISVPHVQNLYSQKYEWVVSLSKTITFMKNGQLEQGVLLLDVNFKRIQELSERVSLGKSGYAYIIEESGGNIVYHPQIEIIYADLKQENVELALKQTYGSFIDQSGPRAKMISIQSISNVGWKVVGISYMDELALTNADLSIALIKILIALAIILLLVSNLISRQISKPIKKLEVTMRGIERGEFNVAAKSDGPLEIKNLGDRYNIMLGTIRTLMNKIVSEQESKRKYELDALQAQINPHFLYNTLNTVVRMISSKRNEDAVTMITALSKLFRISLSKGESLILISEEVEHVRNYLIIQQMRFKNKFDFQFRIDERALGYISLKLILQPLVENALEYGIEPSVDKGQIEVVVSLNDKDQIEIIVRDNGVGISEHQLKEINAGTYHSSSGSGVGLKNVNERIKLYFGEQYGLLVESELEEGTTVYITFPALILSSTVKEEDPYAQS</sequence>
<dbReference type="PANTHER" id="PTHR34220:SF7">
    <property type="entry name" value="SENSOR HISTIDINE KINASE YPDA"/>
    <property type="match status" value="1"/>
</dbReference>
<dbReference type="Pfam" id="PF00672">
    <property type="entry name" value="HAMP"/>
    <property type="match status" value="1"/>
</dbReference>
<keyword evidence="11 12" id="KW-0472">Membrane</keyword>
<evidence type="ECO:0000256" key="2">
    <source>
        <dbReference type="ARBA" id="ARBA00004651"/>
    </source>
</evidence>
<evidence type="ECO:0000256" key="6">
    <source>
        <dbReference type="ARBA" id="ARBA00022679"/>
    </source>
</evidence>
<reference evidence="15" key="1">
    <citation type="submission" date="2022-05" db="EMBL/GenBank/DDBJ databases">
        <title>Novel bacterial taxa in a minimal lignocellulolytic consortium and its capacity to transform plastics disclosed by genome-resolved metagenomics.</title>
        <authorList>
            <person name="Rodriguez C.A.D."/>
            <person name="Diaz-Garcia L."/>
            <person name="Herrera K."/>
            <person name="Tarazona N.A."/>
            <person name="Sproer C."/>
            <person name="Overmann J."/>
            <person name="Jimenez D.J."/>
        </authorList>
    </citation>
    <scope>NUCLEOTIDE SEQUENCE</scope>
    <source>
        <strain evidence="15">MAG5</strain>
    </source>
</reference>
<feature type="domain" description="Histidine kinase/HSP90-like ATPase" evidence="14">
    <location>
        <begin position="460"/>
        <end position="573"/>
    </location>
</feature>
<dbReference type="EC" id="2.7.13.3" evidence="3"/>
<dbReference type="Pfam" id="PF06580">
    <property type="entry name" value="His_kinase"/>
    <property type="match status" value="1"/>
</dbReference>
<dbReference type="Proteomes" id="UP001056756">
    <property type="component" value="Chromosome"/>
</dbReference>
<dbReference type="PRINTS" id="PR00344">
    <property type="entry name" value="BCTRLSENSOR"/>
</dbReference>
<evidence type="ECO:0000256" key="3">
    <source>
        <dbReference type="ARBA" id="ARBA00012438"/>
    </source>
</evidence>
<dbReference type="PANTHER" id="PTHR34220">
    <property type="entry name" value="SENSOR HISTIDINE KINASE YPDA"/>
    <property type="match status" value="1"/>
</dbReference>
<evidence type="ECO:0000259" key="13">
    <source>
        <dbReference type="SMART" id="SM00304"/>
    </source>
</evidence>
<evidence type="ECO:0000256" key="11">
    <source>
        <dbReference type="ARBA" id="ARBA00023136"/>
    </source>
</evidence>
<feature type="transmembrane region" description="Helical" evidence="12">
    <location>
        <begin position="282"/>
        <end position="304"/>
    </location>
</feature>
<dbReference type="SMART" id="SM00304">
    <property type="entry name" value="HAMP"/>
    <property type="match status" value="1"/>
</dbReference>
<name>A0A9J6ZKQ5_9BACL</name>
<keyword evidence="10" id="KW-0902">Two-component regulatory system</keyword>
<dbReference type="GO" id="GO:0000155">
    <property type="term" value="F:phosphorelay sensor kinase activity"/>
    <property type="evidence" value="ECO:0007669"/>
    <property type="project" value="InterPro"/>
</dbReference>
<dbReference type="GO" id="GO:0005886">
    <property type="term" value="C:plasma membrane"/>
    <property type="evidence" value="ECO:0007669"/>
    <property type="project" value="UniProtKB-SubCell"/>
</dbReference>
<dbReference type="InterPro" id="IPR004358">
    <property type="entry name" value="Sig_transdc_His_kin-like_C"/>
</dbReference>
<evidence type="ECO:0000256" key="9">
    <source>
        <dbReference type="ARBA" id="ARBA00022989"/>
    </source>
</evidence>
<keyword evidence="4" id="KW-1003">Cell membrane</keyword>
<feature type="domain" description="HAMP" evidence="13">
    <location>
        <begin position="306"/>
        <end position="358"/>
    </location>
</feature>
<dbReference type="InterPro" id="IPR033479">
    <property type="entry name" value="dCache_1"/>
</dbReference>
<evidence type="ECO:0000256" key="10">
    <source>
        <dbReference type="ARBA" id="ARBA00023012"/>
    </source>
</evidence>
<dbReference type="EMBL" id="CP097899">
    <property type="protein sequence ID" value="URN96644.1"/>
    <property type="molecule type" value="Genomic_DNA"/>
</dbReference>
<comment type="subcellular location">
    <subcellularLocation>
        <location evidence="2">Cell membrane</location>
        <topology evidence="2">Multi-pass membrane protein</topology>
    </subcellularLocation>
</comment>
<dbReference type="InterPro" id="IPR036890">
    <property type="entry name" value="HATPase_C_sf"/>
</dbReference>
<evidence type="ECO:0000256" key="12">
    <source>
        <dbReference type="SAM" id="Phobius"/>
    </source>
</evidence>
<keyword evidence="5" id="KW-0597">Phosphoprotein</keyword>
<evidence type="ECO:0000313" key="15">
    <source>
        <dbReference type="EMBL" id="URN96644.1"/>
    </source>
</evidence>
<dbReference type="SMART" id="SM00387">
    <property type="entry name" value="HATPase_c"/>
    <property type="match status" value="1"/>
</dbReference>
<feature type="transmembrane region" description="Helical" evidence="12">
    <location>
        <begin position="7"/>
        <end position="30"/>
    </location>
</feature>
<dbReference type="InterPro" id="IPR050640">
    <property type="entry name" value="Bact_2-comp_sensor_kinase"/>
</dbReference>
<dbReference type="InterPro" id="IPR003660">
    <property type="entry name" value="HAMP_dom"/>
</dbReference>
<evidence type="ECO:0000256" key="4">
    <source>
        <dbReference type="ARBA" id="ARBA00022475"/>
    </source>
</evidence>
<dbReference type="SUPFAM" id="SSF55874">
    <property type="entry name" value="ATPase domain of HSP90 chaperone/DNA topoisomerase II/histidine kinase"/>
    <property type="match status" value="1"/>
</dbReference>
<protein>
    <recommendedName>
        <fullName evidence="3">histidine kinase</fullName>
        <ecNumber evidence="3">2.7.13.3</ecNumber>
    </recommendedName>
</protein>
<dbReference type="Gene3D" id="6.10.340.10">
    <property type="match status" value="1"/>
</dbReference>
<organism evidence="15 16">
    <name type="scientific">Candidatus Pristimantibacillus lignocellulolyticus</name>
    <dbReference type="NCBI Taxonomy" id="2994561"/>
    <lineage>
        <taxon>Bacteria</taxon>
        <taxon>Bacillati</taxon>
        <taxon>Bacillota</taxon>
        <taxon>Bacilli</taxon>
        <taxon>Bacillales</taxon>
        <taxon>Paenibacillaceae</taxon>
        <taxon>Candidatus Pristimantibacillus</taxon>
    </lineage>
</organism>
<proteinExistence type="predicted"/>
<evidence type="ECO:0000313" key="16">
    <source>
        <dbReference type="Proteomes" id="UP001056756"/>
    </source>
</evidence>
<dbReference type="Gene3D" id="3.30.565.10">
    <property type="entry name" value="Histidine kinase-like ATPase, C-terminal domain"/>
    <property type="match status" value="1"/>
</dbReference>
<comment type="catalytic activity">
    <reaction evidence="1">
        <text>ATP + protein L-histidine = ADP + protein N-phospho-L-histidine.</text>
        <dbReference type="EC" id="2.7.13.3"/>
    </reaction>
</comment>
<dbReference type="Pfam" id="PF02743">
    <property type="entry name" value="dCache_1"/>
    <property type="match status" value="1"/>
</dbReference>
<keyword evidence="8 15" id="KW-0418">Kinase</keyword>